<evidence type="ECO:0000256" key="1">
    <source>
        <dbReference type="SAM" id="MobiDB-lite"/>
    </source>
</evidence>
<evidence type="ECO:0000313" key="2">
    <source>
        <dbReference type="EMBL" id="JAP09916.1"/>
    </source>
</evidence>
<protein>
    <submittedName>
        <fullName evidence="2">Putative ovule protein</fullName>
    </submittedName>
</protein>
<feature type="non-terminal residue" evidence="2">
    <location>
        <position position="1"/>
    </location>
</feature>
<reference evidence="2" key="1">
    <citation type="submission" date="2015-12" db="EMBL/GenBank/DDBJ databases">
        <title>Gene expression during late stages of embryo sac development: a critical building block for successful pollen-pistil interactions.</title>
        <authorList>
            <person name="Liu Y."/>
            <person name="Joly V."/>
            <person name="Sabar M."/>
            <person name="Matton D.P."/>
        </authorList>
    </citation>
    <scope>NUCLEOTIDE SEQUENCE</scope>
</reference>
<proteinExistence type="predicted"/>
<feature type="compositionally biased region" description="Polar residues" evidence="1">
    <location>
        <begin position="1"/>
        <end position="12"/>
    </location>
</feature>
<accession>A0A0V0GP90</accession>
<organism evidence="2">
    <name type="scientific">Solanum chacoense</name>
    <name type="common">Chaco potato</name>
    <dbReference type="NCBI Taxonomy" id="4108"/>
    <lineage>
        <taxon>Eukaryota</taxon>
        <taxon>Viridiplantae</taxon>
        <taxon>Streptophyta</taxon>
        <taxon>Embryophyta</taxon>
        <taxon>Tracheophyta</taxon>
        <taxon>Spermatophyta</taxon>
        <taxon>Magnoliopsida</taxon>
        <taxon>eudicotyledons</taxon>
        <taxon>Gunneridae</taxon>
        <taxon>Pentapetalae</taxon>
        <taxon>asterids</taxon>
        <taxon>lamiids</taxon>
        <taxon>Solanales</taxon>
        <taxon>Solanaceae</taxon>
        <taxon>Solanoideae</taxon>
        <taxon>Solaneae</taxon>
        <taxon>Solanum</taxon>
    </lineage>
</organism>
<name>A0A0V0GP90_SOLCH</name>
<sequence>SHSTIINCQFANDNEKTNDSSYGPKPLTKKHKNLNPKTQNLATINTNKQLGNIKIINHKQNKNRLIDQAK</sequence>
<feature type="region of interest" description="Disordered" evidence="1">
    <location>
        <begin position="1"/>
        <end position="33"/>
    </location>
</feature>
<dbReference type="EMBL" id="GEDG01034076">
    <property type="protein sequence ID" value="JAP09916.1"/>
    <property type="molecule type" value="Transcribed_RNA"/>
</dbReference>
<dbReference type="AlphaFoldDB" id="A0A0V0GP90"/>